<dbReference type="AlphaFoldDB" id="A0A8S3WCC5"/>
<name>A0A8S3WCC5_PARAO</name>
<dbReference type="EMBL" id="CAJQZP010000233">
    <property type="protein sequence ID" value="CAG4950753.1"/>
    <property type="molecule type" value="Genomic_DNA"/>
</dbReference>
<dbReference type="PANTHER" id="PTHR10773:SF19">
    <property type="match status" value="1"/>
</dbReference>
<accession>A0A8S3WCC5</accession>
<feature type="compositionally biased region" description="Low complexity" evidence="1">
    <location>
        <begin position="25"/>
        <end position="55"/>
    </location>
</feature>
<feature type="compositionally biased region" description="Acidic residues" evidence="1">
    <location>
        <begin position="138"/>
        <end position="147"/>
    </location>
</feature>
<dbReference type="OrthoDB" id="6776127at2759"/>
<evidence type="ECO:0000313" key="2">
    <source>
        <dbReference type="EMBL" id="CAG4950753.1"/>
    </source>
</evidence>
<feature type="region of interest" description="Disordered" evidence="1">
    <location>
        <begin position="137"/>
        <end position="185"/>
    </location>
</feature>
<dbReference type="Proteomes" id="UP000691718">
    <property type="component" value="Unassembled WGS sequence"/>
</dbReference>
<proteinExistence type="predicted"/>
<organism evidence="2 3">
    <name type="scientific">Parnassius apollo</name>
    <name type="common">Apollo butterfly</name>
    <name type="synonym">Papilio apollo</name>
    <dbReference type="NCBI Taxonomy" id="110799"/>
    <lineage>
        <taxon>Eukaryota</taxon>
        <taxon>Metazoa</taxon>
        <taxon>Ecdysozoa</taxon>
        <taxon>Arthropoda</taxon>
        <taxon>Hexapoda</taxon>
        <taxon>Insecta</taxon>
        <taxon>Pterygota</taxon>
        <taxon>Neoptera</taxon>
        <taxon>Endopterygota</taxon>
        <taxon>Lepidoptera</taxon>
        <taxon>Glossata</taxon>
        <taxon>Ditrysia</taxon>
        <taxon>Papilionoidea</taxon>
        <taxon>Papilionidae</taxon>
        <taxon>Parnassiinae</taxon>
        <taxon>Parnassini</taxon>
        <taxon>Parnassius</taxon>
        <taxon>Parnassius</taxon>
    </lineage>
</organism>
<keyword evidence="3" id="KW-1185">Reference proteome</keyword>
<evidence type="ECO:0000256" key="1">
    <source>
        <dbReference type="SAM" id="MobiDB-lite"/>
    </source>
</evidence>
<evidence type="ECO:0000313" key="3">
    <source>
        <dbReference type="Proteomes" id="UP000691718"/>
    </source>
</evidence>
<sequence length="283" mass="31817">MSDEVIGNINVMTSTQKPIRRRLSSSRSSSSSSSSNSRSNSSNSSITSSSTSSSNAHNTGRRPLDENTDPLQDSSRHTNADPQPGTSRDENADPQPRTSRDNFSPPSILTPICNDLPLVRPRTAVCKYIISPLHSEESDVDLSDDDPSYIQEKNHHQRSLSPAAGNSIDDYVPTKPRKRKADPNKWMQNTQKIKRNLGQSYVAVHSKKLVLARNIKSPCGRNRRLKCSDRIDNSKRVQIFNAFWALGDRQLQRMYILSNSTKITPKYKYTNAQNPRNPHFILL</sequence>
<feature type="region of interest" description="Disordered" evidence="1">
    <location>
        <begin position="1"/>
        <end position="114"/>
    </location>
</feature>
<dbReference type="PANTHER" id="PTHR10773">
    <property type="entry name" value="DNA-DIRECTED RNA POLYMERASES I, II, AND III SUBUNIT RPABC2"/>
    <property type="match status" value="1"/>
</dbReference>
<reference evidence="2" key="1">
    <citation type="submission" date="2021-04" db="EMBL/GenBank/DDBJ databases">
        <authorList>
            <person name="Tunstrom K."/>
        </authorList>
    </citation>
    <scope>NUCLEOTIDE SEQUENCE</scope>
</reference>
<comment type="caution">
    <text evidence="2">The sequence shown here is derived from an EMBL/GenBank/DDBJ whole genome shotgun (WGS) entry which is preliminary data.</text>
</comment>
<protein>
    <submittedName>
        <fullName evidence="2">(apollo) hypothetical protein</fullName>
    </submittedName>
</protein>
<gene>
    <name evidence="2" type="ORF">PAPOLLO_LOCUS4293</name>
</gene>